<dbReference type="PANTHER" id="PTHR30531">
    <property type="entry name" value="FLAGELLAR BIOSYNTHETIC PROTEIN FLHB"/>
    <property type="match status" value="1"/>
</dbReference>
<keyword evidence="7 13" id="KW-1005">Bacterial flagellum biogenesis</keyword>
<comment type="function">
    <text evidence="12 13">Required for formation of the rod structure in the basal body of the flagellar apparatus. Together with FliI and FliH, may constitute the export apparatus of flagellin.</text>
</comment>
<dbReference type="EMBL" id="CP034891">
    <property type="protein sequence ID" value="QCI17640.1"/>
    <property type="molecule type" value="Genomic_DNA"/>
</dbReference>
<evidence type="ECO:0000256" key="13">
    <source>
        <dbReference type="RuleBase" id="RU364091"/>
    </source>
</evidence>
<evidence type="ECO:0000256" key="2">
    <source>
        <dbReference type="ARBA" id="ARBA00010690"/>
    </source>
</evidence>
<evidence type="ECO:0000256" key="3">
    <source>
        <dbReference type="ARBA" id="ARBA00021622"/>
    </source>
</evidence>
<dbReference type="RefSeq" id="WP_158339429.1">
    <property type="nucleotide sequence ID" value="NZ_CP034891.1"/>
</dbReference>
<keyword evidence="14" id="KW-0282">Flagellum</keyword>
<dbReference type="GO" id="GO:0005886">
    <property type="term" value="C:plasma membrane"/>
    <property type="evidence" value="ECO:0007669"/>
    <property type="project" value="UniProtKB-SubCell"/>
</dbReference>
<keyword evidence="5 13" id="KW-1003">Cell membrane</keyword>
<evidence type="ECO:0000256" key="9">
    <source>
        <dbReference type="ARBA" id="ARBA00022989"/>
    </source>
</evidence>
<evidence type="ECO:0000256" key="12">
    <source>
        <dbReference type="ARBA" id="ARBA00025078"/>
    </source>
</evidence>
<evidence type="ECO:0000256" key="4">
    <source>
        <dbReference type="ARBA" id="ARBA00022448"/>
    </source>
</evidence>
<dbReference type="SUPFAM" id="SSF160544">
    <property type="entry name" value="EscU C-terminal domain-like"/>
    <property type="match status" value="1"/>
</dbReference>
<feature type="transmembrane region" description="Helical" evidence="13">
    <location>
        <begin position="29"/>
        <end position="49"/>
    </location>
</feature>
<dbReference type="PANTHER" id="PTHR30531:SF12">
    <property type="entry name" value="FLAGELLAR BIOSYNTHETIC PROTEIN FLHB"/>
    <property type="match status" value="1"/>
</dbReference>
<dbReference type="Gene3D" id="3.40.1690.10">
    <property type="entry name" value="secretion proteins EscU"/>
    <property type="match status" value="1"/>
</dbReference>
<dbReference type="GO" id="GO:0044780">
    <property type="term" value="P:bacterial-type flagellum assembly"/>
    <property type="evidence" value="ECO:0007669"/>
    <property type="project" value="InterPro"/>
</dbReference>
<dbReference type="InterPro" id="IPR029025">
    <property type="entry name" value="T3SS_substrate_exporter_C"/>
</dbReference>
<dbReference type="Pfam" id="PF01312">
    <property type="entry name" value="Bac_export_2"/>
    <property type="match status" value="1"/>
</dbReference>
<feature type="transmembrane region" description="Helical" evidence="13">
    <location>
        <begin position="149"/>
        <end position="168"/>
    </location>
</feature>
<accession>A0A4D6XT59</accession>
<keyword evidence="6 13" id="KW-0812">Transmembrane</keyword>
<dbReference type="InterPro" id="IPR006136">
    <property type="entry name" value="FlhB"/>
</dbReference>
<evidence type="ECO:0000256" key="5">
    <source>
        <dbReference type="ARBA" id="ARBA00022475"/>
    </source>
</evidence>
<comment type="similarity">
    <text evidence="2 13">Belongs to the type III secretion exporter family.</text>
</comment>
<organism evidence="14 15">
    <name type="scientific">Buchnera aphidicola</name>
    <name type="common">Acyrthosiphon lactucae</name>
    <dbReference type="NCBI Taxonomy" id="1241832"/>
    <lineage>
        <taxon>Bacteria</taxon>
        <taxon>Pseudomonadati</taxon>
        <taxon>Pseudomonadota</taxon>
        <taxon>Gammaproteobacteria</taxon>
        <taxon>Enterobacterales</taxon>
        <taxon>Erwiniaceae</taxon>
        <taxon>Buchnera</taxon>
    </lineage>
</organism>
<keyword evidence="9 13" id="KW-1133">Transmembrane helix</keyword>
<evidence type="ECO:0000256" key="11">
    <source>
        <dbReference type="ARBA" id="ARBA00023225"/>
    </source>
</evidence>
<evidence type="ECO:0000256" key="10">
    <source>
        <dbReference type="ARBA" id="ARBA00023136"/>
    </source>
</evidence>
<dbReference type="AlphaFoldDB" id="A0A4D6XT59"/>
<keyword evidence="10 13" id="KW-0472">Membrane</keyword>
<reference evidence="14 15" key="2">
    <citation type="submission" date="2019-05" db="EMBL/GenBank/DDBJ databases">
        <title>Genome evolution of the obligate endosymbiont Buchnera aphidicola.</title>
        <authorList>
            <person name="Moran N.A."/>
        </authorList>
    </citation>
    <scope>NUCLEOTIDE SEQUENCE [LARGE SCALE GENOMIC DNA]</scope>
    <source>
        <strain evidence="14 15">Ala</strain>
    </source>
</reference>
<keyword evidence="11 13" id="KW-1006">Bacterial flagellum protein export</keyword>
<name>A0A4D6XT59_9GAMM</name>
<dbReference type="NCBIfam" id="TIGR00328">
    <property type="entry name" value="flhB"/>
    <property type="match status" value="1"/>
</dbReference>
<evidence type="ECO:0000256" key="7">
    <source>
        <dbReference type="ARBA" id="ARBA00022795"/>
    </source>
</evidence>
<reference evidence="14 15" key="1">
    <citation type="submission" date="2018-12" db="EMBL/GenBank/DDBJ databases">
        <authorList>
            <person name="Chong R.A."/>
        </authorList>
    </citation>
    <scope>NUCLEOTIDE SEQUENCE [LARGE SCALE GENOMIC DNA]</scope>
    <source>
        <strain evidence="14 15">Ala</strain>
    </source>
</reference>
<dbReference type="OrthoDB" id="9807950at2"/>
<keyword evidence="14" id="KW-0969">Cilium</keyword>
<dbReference type="FunFam" id="3.40.1690.10:FF:000001">
    <property type="entry name" value="Flagellar biosynthetic protein FlhB"/>
    <property type="match status" value="1"/>
</dbReference>
<gene>
    <name evidence="13 14" type="primary">flhB</name>
    <name evidence="14" type="ORF">D9V61_01220</name>
</gene>
<evidence type="ECO:0000256" key="1">
    <source>
        <dbReference type="ARBA" id="ARBA00004651"/>
    </source>
</evidence>
<comment type="subcellular location">
    <subcellularLocation>
        <location evidence="1">Cell membrane</location>
        <topology evidence="1">Multi-pass membrane protein</topology>
    </subcellularLocation>
</comment>
<feature type="transmembrane region" description="Helical" evidence="13">
    <location>
        <begin position="188"/>
        <end position="211"/>
    </location>
</feature>
<evidence type="ECO:0000313" key="14">
    <source>
        <dbReference type="EMBL" id="QCI17640.1"/>
    </source>
</evidence>
<protein>
    <recommendedName>
        <fullName evidence="3 13">Flagellar biosynthetic protein FlhB</fullName>
    </recommendedName>
</protein>
<evidence type="ECO:0000256" key="8">
    <source>
        <dbReference type="ARBA" id="ARBA00022927"/>
    </source>
</evidence>
<keyword evidence="14" id="KW-0966">Cell projection</keyword>
<keyword evidence="4 13" id="KW-0813">Transport</keyword>
<sequence>MNHNINEEKTENPTEHRIRKFRNKGKTRYSRELNSLFILLVGFINLWWYRDLIIFNLSKIMSNSFCFDKNDFLNTNKTLLEIFASLKNIFFVFFPFLISLLIVVTIPSILLSGIKLNFTSLKFNFIKLNPFQGLKRIFSFQIIVEFLKIILKLFIVSSISCWYLWIYFPEILFLINKNYISSLSDGCNIISICSFLVILGLVPIVFFDIIWQQFNYYKKLKMTRQEIKDELREKEGNPNIKMRIRQEMKAAMRRRMIADVPKADVIITNPVYYSVALKYDETKMNAPKVIAKGIGEVAIKIQNLALKHNISIISAPSLARSLYRYSEIGQYIPGPLYKAVAEVLAWVWKVRKWKKEGGIFPEKPKNILVPSELTFTGEHKNNV</sequence>
<dbReference type="PRINTS" id="PR00950">
    <property type="entry name" value="TYPE3IMSPROT"/>
</dbReference>
<proteinExistence type="inferred from homology"/>
<keyword evidence="8 13" id="KW-0653">Protein transport</keyword>
<dbReference type="GO" id="GO:0009306">
    <property type="term" value="P:protein secretion"/>
    <property type="evidence" value="ECO:0007669"/>
    <property type="project" value="InterPro"/>
</dbReference>
<evidence type="ECO:0000256" key="6">
    <source>
        <dbReference type="ARBA" id="ARBA00022692"/>
    </source>
</evidence>
<dbReference type="InterPro" id="IPR006135">
    <property type="entry name" value="T3SS_substrate_exporter"/>
</dbReference>
<feature type="transmembrane region" description="Helical" evidence="13">
    <location>
        <begin position="89"/>
        <end position="114"/>
    </location>
</feature>
<evidence type="ECO:0000313" key="15">
    <source>
        <dbReference type="Proteomes" id="UP000298660"/>
    </source>
</evidence>
<dbReference type="Proteomes" id="UP000298660">
    <property type="component" value="Chromosome"/>
</dbReference>